<evidence type="ECO:0000313" key="1">
    <source>
        <dbReference type="EMBL" id="EPZ16105.1"/>
    </source>
</evidence>
<accession>S9ZFK5</accession>
<dbReference type="RefSeq" id="WP_021248946.1">
    <property type="nucleotide sequence ID" value="NZ_ATJV01000048.1"/>
</dbReference>
<comment type="caution">
    <text evidence="1">The sequence shown here is derived from an EMBL/GenBank/DDBJ whole genome shotgun (WGS) entry which is preliminary data.</text>
</comment>
<keyword evidence="2" id="KW-1185">Reference proteome</keyword>
<organism evidence="1 2">
    <name type="scientific">Thauera terpenica 58Eu</name>
    <dbReference type="NCBI Taxonomy" id="1348657"/>
    <lineage>
        <taxon>Bacteria</taxon>
        <taxon>Pseudomonadati</taxon>
        <taxon>Pseudomonadota</taxon>
        <taxon>Betaproteobacteria</taxon>
        <taxon>Rhodocyclales</taxon>
        <taxon>Zoogloeaceae</taxon>
        <taxon>Thauera</taxon>
    </lineage>
</organism>
<dbReference type="EMBL" id="ATJV01000048">
    <property type="protein sequence ID" value="EPZ16105.1"/>
    <property type="molecule type" value="Genomic_DNA"/>
</dbReference>
<dbReference type="Proteomes" id="UP000015455">
    <property type="component" value="Unassembled WGS sequence"/>
</dbReference>
<dbReference type="InterPro" id="IPR021312">
    <property type="entry name" value="DUF2889"/>
</dbReference>
<proteinExistence type="predicted"/>
<dbReference type="OrthoDB" id="7058534at2"/>
<dbReference type="Pfam" id="PF11136">
    <property type="entry name" value="DUF2889"/>
    <property type="match status" value="1"/>
</dbReference>
<protein>
    <recommendedName>
        <fullName evidence="3">DUF2889 domain-containing protein</fullName>
    </recommendedName>
</protein>
<dbReference type="AlphaFoldDB" id="S9ZFK5"/>
<dbReference type="eggNOG" id="ENOG5030DXN">
    <property type="taxonomic scope" value="Bacteria"/>
</dbReference>
<dbReference type="PATRIC" id="fig|1348657.5.peg.1520"/>
<name>S9ZFK5_9RHOO</name>
<reference evidence="1 2" key="1">
    <citation type="submission" date="2013-06" db="EMBL/GenBank/DDBJ databases">
        <title>Draft genome sequence of Thauera terpenica.</title>
        <authorList>
            <person name="Liu B."/>
            <person name="Frostegard A.H."/>
            <person name="Shapleigh J.P."/>
        </authorList>
    </citation>
    <scope>NUCLEOTIDE SEQUENCE [LARGE SCALE GENOMIC DNA]</scope>
    <source>
        <strain evidence="1 2">58Eu</strain>
    </source>
</reference>
<gene>
    <name evidence="1" type="ORF">M622_02720</name>
</gene>
<sequence length="251" mass="27730">MANPNPLYGTGIFRRRIHLRADDNAVAVELEDGNHGFRIVLRHDGEQVSGIDVDAVRHPFNTCPEAAVPLQRIVGQRLDISAQTLRDRLVPGENCTHMFDMAALALSHARGNGSALEYDMAVEDEVDGRASRVEISRDGRSVHAWQVQAHHIVAPAALAGLPMMRGFHAWASRQFEGAELEAAIALQRAYFVAQSRRFSFDPPEANPGIGDGMPQGSCYSYNHGAVERALRSTNTVRDFTHTPEKLLRFEP</sequence>
<evidence type="ECO:0000313" key="2">
    <source>
        <dbReference type="Proteomes" id="UP000015455"/>
    </source>
</evidence>
<evidence type="ECO:0008006" key="3">
    <source>
        <dbReference type="Google" id="ProtNLM"/>
    </source>
</evidence>
<dbReference type="STRING" id="1348657.M622_02720"/>